<comment type="caution">
    <text evidence="2">The sequence shown here is derived from an EMBL/GenBank/DDBJ whole genome shotgun (WGS) entry which is preliminary data.</text>
</comment>
<reference evidence="2" key="1">
    <citation type="submission" date="2022-07" db="EMBL/GenBank/DDBJ databases">
        <title>The genome of Lyophyllum shimeji provides insight into the initial evolution of ectomycorrhizal fungal genome.</title>
        <authorList>
            <person name="Kobayashi Y."/>
            <person name="Shibata T."/>
            <person name="Hirakawa H."/>
            <person name="Shigenobu S."/>
            <person name="Nishiyama T."/>
            <person name="Yamada A."/>
            <person name="Hasebe M."/>
            <person name="Kawaguchi M."/>
        </authorList>
    </citation>
    <scope>NUCLEOTIDE SEQUENCE</scope>
    <source>
        <strain evidence="2">AT787</strain>
    </source>
</reference>
<evidence type="ECO:0000313" key="3">
    <source>
        <dbReference type="Proteomes" id="UP001063166"/>
    </source>
</evidence>
<accession>A0A9P3UTE1</accession>
<gene>
    <name evidence="2" type="ORF">LshimejAT787_1100710</name>
</gene>
<name>A0A9P3UTE1_LYOSH</name>
<dbReference type="Proteomes" id="UP001063166">
    <property type="component" value="Unassembled WGS sequence"/>
</dbReference>
<sequence>MTSPAGCDVIVGHYKESPALTESFEHPDSQYASSITHFGMTSVGGTQSPPLEATGEHRPIGASSVHRVGERLEAVKDIDQRRQYFQPDAADDFLTNEQAREQRGVPGGTQRLGESMAEKLEKRD</sequence>
<dbReference type="AlphaFoldDB" id="A0A9P3UTE1"/>
<proteinExistence type="predicted"/>
<keyword evidence="3" id="KW-1185">Reference proteome</keyword>
<protein>
    <submittedName>
        <fullName evidence="2">Uncharacterized protein</fullName>
    </submittedName>
</protein>
<dbReference type="EMBL" id="BRPK01000011">
    <property type="protein sequence ID" value="GLB42056.1"/>
    <property type="molecule type" value="Genomic_DNA"/>
</dbReference>
<dbReference type="OrthoDB" id="3143642at2759"/>
<feature type="region of interest" description="Disordered" evidence="1">
    <location>
        <begin position="39"/>
        <end position="64"/>
    </location>
</feature>
<organism evidence="2 3">
    <name type="scientific">Lyophyllum shimeji</name>
    <name type="common">Hon-shimeji</name>
    <name type="synonym">Tricholoma shimeji</name>
    <dbReference type="NCBI Taxonomy" id="47721"/>
    <lineage>
        <taxon>Eukaryota</taxon>
        <taxon>Fungi</taxon>
        <taxon>Dikarya</taxon>
        <taxon>Basidiomycota</taxon>
        <taxon>Agaricomycotina</taxon>
        <taxon>Agaricomycetes</taxon>
        <taxon>Agaricomycetidae</taxon>
        <taxon>Agaricales</taxon>
        <taxon>Tricholomatineae</taxon>
        <taxon>Lyophyllaceae</taxon>
        <taxon>Lyophyllum</taxon>
    </lineage>
</organism>
<evidence type="ECO:0000256" key="1">
    <source>
        <dbReference type="SAM" id="MobiDB-lite"/>
    </source>
</evidence>
<evidence type="ECO:0000313" key="2">
    <source>
        <dbReference type="EMBL" id="GLB42056.1"/>
    </source>
</evidence>
<feature type="region of interest" description="Disordered" evidence="1">
    <location>
        <begin position="88"/>
        <end position="124"/>
    </location>
</feature>